<accession>A0A1M5CK54</accession>
<dbReference type="RefSeq" id="WP_143156452.1">
    <property type="nucleotide sequence ID" value="NZ_FQVB01000020.1"/>
</dbReference>
<dbReference type="OrthoDB" id="5504156at2"/>
<feature type="domain" description="Fibronectin type-III" evidence="1">
    <location>
        <begin position="169"/>
        <end position="270"/>
    </location>
</feature>
<evidence type="ECO:0000313" key="2">
    <source>
        <dbReference type="EMBL" id="SHF55089.1"/>
    </source>
</evidence>
<dbReference type="Proteomes" id="UP000184076">
    <property type="component" value="Unassembled WGS sequence"/>
</dbReference>
<dbReference type="InterPro" id="IPR003961">
    <property type="entry name" value="FN3_dom"/>
</dbReference>
<dbReference type="InterPro" id="IPR036116">
    <property type="entry name" value="FN3_sf"/>
</dbReference>
<reference evidence="3" key="1">
    <citation type="submission" date="2016-11" db="EMBL/GenBank/DDBJ databases">
        <authorList>
            <person name="Varghese N."/>
            <person name="Submissions S."/>
        </authorList>
    </citation>
    <scope>NUCLEOTIDE SEQUENCE [LARGE SCALE GENOMIC DNA]</scope>
    <source>
        <strain evidence="3">DSM 9756</strain>
    </source>
</reference>
<evidence type="ECO:0000313" key="3">
    <source>
        <dbReference type="Proteomes" id="UP000184076"/>
    </source>
</evidence>
<dbReference type="CDD" id="cd00063">
    <property type="entry name" value="FN3"/>
    <property type="match status" value="1"/>
</dbReference>
<name>A0A1M5CK54_9BACT</name>
<dbReference type="SMART" id="SM00060">
    <property type="entry name" value="FN3"/>
    <property type="match status" value="2"/>
</dbReference>
<dbReference type="PROSITE" id="PS50853">
    <property type="entry name" value="FN3"/>
    <property type="match status" value="2"/>
</dbReference>
<dbReference type="AlphaFoldDB" id="A0A1M5CK54"/>
<evidence type="ECO:0000259" key="1">
    <source>
        <dbReference type="PROSITE" id="PS50853"/>
    </source>
</evidence>
<dbReference type="Gene3D" id="2.60.40.10">
    <property type="entry name" value="Immunoglobulins"/>
    <property type="match status" value="2"/>
</dbReference>
<gene>
    <name evidence="2" type="ORF">SAMN02745206_02231</name>
</gene>
<feature type="domain" description="Fibronectin type-III" evidence="1">
    <location>
        <begin position="273"/>
        <end position="366"/>
    </location>
</feature>
<dbReference type="STRING" id="1121391.SAMN02745206_02231"/>
<sequence>MISQIQNTGICSFGCRGGTAGVAALLCLVALTTLASCGRKTPPKPVTPEAPPRVTNIQADVEGQTVELRWEIPDRLRKTAPGEYTFVVQREETDAAAAECAECPPANVRSLVRIDPAGTGPWHVEGSRITWKDTPSEGATALRYWIGILGPEESMISLSSPVRILMREPPAALKNVRGVAEPRGILVRWEAPSGKQVPGETSTLFSVERREAGGSWKPASPEPIQGNSFLDTGVLPEGMYEYRVRPFVTVLDARIHGPWAPSEPVKAPPKITPPPPESVWAIPTEKALEIYWTESLVPVEGYHVYRKDGETITRLTVAPIAAPPYADTKAQPNKVYLYAVSAVSADAPHREGLLSKWFEVRNVRFQ</sequence>
<proteinExistence type="predicted"/>
<protein>
    <recommendedName>
        <fullName evidence="1">Fibronectin type-III domain-containing protein</fullName>
    </recommendedName>
</protein>
<dbReference type="InterPro" id="IPR013783">
    <property type="entry name" value="Ig-like_fold"/>
</dbReference>
<keyword evidence="3" id="KW-1185">Reference proteome</keyword>
<dbReference type="EMBL" id="FQVB01000020">
    <property type="protein sequence ID" value="SHF55089.1"/>
    <property type="molecule type" value="Genomic_DNA"/>
</dbReference>
<dbReference type="SUPFAM" id="SSF49265">
    <property type="entry name" value="Fibronectin type III"/>
    <property type="match status" value="1"/>
</dbReference>
<organism evidence="2 3">
    <name type="scientific">Desulfacinum infernum DSM 9756</name>
    <dbReference type="NCBI Taxonomy" id="1121391"/>
    <lineage>
        <taxon>Bacteria</taxon>
        <taxon>Pseudomonadati</taxon>
        <taxon>Thermodesulfobacteriota</taxon>
        <taxon>Syntrophobacteria</taxon>
        <taxon>Syntrophobacterales</taxon>
        <taxon>Syntrophobacteraceae</taxon>
        <taxon>Desulfacinum</taxon>
    </lineage>
</organism>